<dbReference type="EMBL" id="BK059102">
    <property type="protein sequence ID" value="DAE30130.1"/>
    <property type="molecule type" value="Genomic_DNA"/>
</dbReference>
<evidence type="ECO:0000313" key="1">
    <source>
        <dbReference type="EMBL" id="DAE30130.1"/>
    </source>
</evidence>
<reference evidence="1" key="1">
    <citation type="journal article" date="2021" name="Proc. Natl. Acad. Sci. U.S.A.">
        <title>A Catalog of Tens of Thousands of Viruses from Human Metagenomes Reveals Hidden Associations with Chronic Diseases.</title>
        <authorList>
            <person name="Tisza M.J."/>
            <person name="Buck C.B."/>
        </authorList>
    </citation>
    <scope>NUCLEOTIDE SEQUENCE</scope>
    <source>
        <strain evidence="1">CtQmo6</strain>
    </source>
</reference>
<protein>
    <submittedName>
        <fullName evidence="1">Uncharacterized protein</fullName>
    </submittedName>
</protein>
<organism evidence="1">
    <name type="scientific">virus sp. ctQmo6</name>
    <dbReference type="NCBI Taxonomy" id="2827990"/>
    <lineage>
        <taxon>Viruses</taxon>
    </lineage>
</organism>
<name>A0A8S5RG76_9VIRU</name>
<proteinExistence type="predicted"/>
<sequence length="29" mass="3147">MLLRPAISTTGTTITTTVFAHSVSNRQLE</sequence>
<accession>A0A8S5RG76</accession>